<dbReference type="GO" id="GO:0016779">
    <property type="term" value="F:nucleotidyltransferase activity"/>
    <property type="evidence" value="ECO:0007669"/>
    <property type="project" value="InterPro"/>
</dbReference>
<dbReference type="Gene3D" id="3.30.460.10">
    <property type="entry name" value="Beta Polymerase, domain 2"/>
    <property type="match status" value="1"/>
</dbReference>
<accession>A0A1G7T627</accession>
<dbReference type="PANTHER" id="PTHR33933">
    <property type="entry name" value="NUCLEOTIDYLTRANSFERASE"/>
    <property type="match status" value="1"/>
</dbReference>
<dbReference type="InterPro" id="IPR043519">
    <property type="entry name" value="NT_sf"/>
</dbReference>
<dbReference type="Proteomes" id="UP000198779">
    <property type="component" value="Unassembled WGS sequence"/>
</dbReference>
<evidence type="ECO:0000259" key="1">
    <source>
        <dbReference type="Pfam" id="PF01909"/>
    </source>
</evidence>
<dbReference type="Pfam" id="PF01909">
    <property type="entry name" value="NTP_transf_2"/>
    <property type="match status" value="1"/>
</dbReference>
<dbReference type="CDD" id="cd05403">
    <property type="entry name" value="NT_KNTase_like"/>
    <property type="match status" value="1"/>
</dbReference>
<reference evidence="3" key="1">
    <citation type="submission" date="2016-10" db="EMBL/GenBank/DDBJ databases">
        <authorList>
            <person name="Varghese N."/>
            <person name="Submissions S."/>
        </authorList>
    </citation>
    <scope>NUCLEOTIDE SEQUENCE [LARGE SCALE GENOMIC DNA]</scope>
    <source>
        <strain evidence="3">BP1-148</strain>
    </source>
</reference>
<dbReference type="AlphaFoldDB" id="A0A1G7T627"/>
<sequence length="114" mass="13133">MLKNNSYFCGMKRQEIVNRIKEQTQKFLPEAQTILYGSEARGDARADSDIDLLILLPDDKVLPEREHAIVSKLYEIELQSGVVISSIVMPRKQWENPTLITPFYQNVKREGIVL</sequence>
<organism evidence="2 3">
    <name type="scientific">Prevotella communis</name>
    <dbReference type="NCBI Taxonomy" id="2913614"/>
    <lineage>
        <taxon>Bacteria</taxon>
        <taxon>Pseudomonadati</taxon>
        <taxon>Bacteroidota</taxon>
        <taxon>Bacteroidia</taxon>
        <taxon>Bacteroidales</taxon>
        <taxon>Prevotellaceae</taxon>
        <taxon>Prevotella</taxon>
    </lineage>
</organism>
<evidence type="ECO:0000313" key="2">
    <source>
        <dbReference type="EMBL" id="SDG30060.1"/>
    </source>
</evidence>
<dbReference type="STRING" id="645274.SAMN04487901_102118"/>
<proteinExistence type="predicted"/>
<name>A0A1G7T627_9BACT</name>
<gene>
    <name evidence="2" type="ORF">SAMN04487901_102118</name>
</gene>
<feature type="domain" description="Polymerase nucleotidyl transferase" evidence="1">
    <location>
        <begin position="18"/>
        <end position="87"/>
    </location>
</feature>
<keyword evidence="3" id="KW-1185">Reference proteome</keyword>
<dbReference type="EMBL" id="FNCQ01000002">
    <property type="protein sequence ID" value="SDG30060.1"/>
    <property type="molecule type" value="Genomic_DNA"/>
</dbReference>
<dbReference type="PANTHER" id="PTHR33933:SF1">
    <property type="entry name" value="PROTEIN ADENYLYLTRANSFERASE MNTA-RELATED"/>
    <property type="match status" value="1"/>
</dbReference>
<evidence type="ECO:0000313" key="3">
    <source>
        <dbReference type="Proteomes" id="UP000198779"/>
    </source>
</evidence>
<dbReference type="InterPro" id="IPR052548">
    <property type="entry name" value="Type_VII_TA_antitoxin"/>
</dbReference>
<dbReference type="InterPro" id="IPR002934">
    <property type="entry name" value="Polymerase_NTP_transf_dom"/>
</dbReference>
<keyword evidence="2" id="KW-0808">Transferase</keyword>
<dbReference type="SUPFAM" id="SSF81301">
    <property type="entry name" value="Nucleotidyltransferase"/>
    <property type="match status" value="1"/>
</dbReference>
<protein>
    <submittedName>
        <fullName evidence="2">Nucleotidyltransferase domain-containing protein</fullName>
    </submittedName>
</protein>